<protein>
    <submittedName>
        <fullName evidence="3">Response regulator</fullName>
    </submittedName>
</protein>
<evidence type="ECO:0000313" key="3">
    <source>
        <dbReference type="EMBL" id="QIG79495.1"/>
    </source>
</evidence>
<feature type="modified residue" description="4-aspartylphosphate" evidence="1">
    <location>
        <position position="54"/>
    </location>
</feature>
<dbReference type="RefSeq" id="WP_165326496.1">
    <property type="nucleotide sequence ID" value="NZ_CP049109.1"/>
</dbReference>
<dbReference type="Gene3D" id="3.40.50.2300">
    <property type="match status" value="1"/>
</dbReference>
<keyword evidence="1" id="KW-0597">Phosphoprotein</keyword>
<dbReference type="PROSITE" id="PS50110">
    <property type="entry name" value="RESPONSE_REGULATORY"/>
    <property type="match status" value="1"/>
</dbReference>
<evidence type="ECO:0000256" key="1">
    <source>
        <dbReference type="PROSITE-ProRule" id="PRU00169"/>
    </source>
</evidence>
<accession>A0A6G6Y3K1</accession>
<evidence type="ECO:0000259" key="2">
    <source>
        <dbReference type="PROSITE" id="PS50110"/>
    </source>
</evidence>
<dbReference type="Pfam" id="PF00072">
    <property type="entry name" value="Response_reg"/>
    <property type="match status" value="1"/>
</dbReference>
<sequence>MGRKIFIVEDEPVVAMCLEDILLDFGCSIIGPVGRLSEGLVIAEAVEADAAILDVNLGGERSDAIASVLRARGIPYILATGYGATANTGEHIVPLVSKPYCEEQLRSALESVIAL</sequence>
<dbReference type="EMBL" id="CP049109">
    <property type="protein sequence ID" value="QIG79495.1"/>
    <property type="molecule type" value="Genomic_DNA"/>
</dbReference>
<dbReference type="Proteomes" id="UP000501568">
    <property type="component" value="Chromosome"/>
</dbReference>
<dbReference type="GO" id="GO:0000160">
    <property type="term" value="P:phosphorelay signal transduction system"/>
    <property type="evidence" value="ECO:0007669"/>
    <property type="project" value="InterPro"/>
</dbReference>
<keyword evidence="4" id="KW-1185">Reference proteome</keyword>
<dbReference type="SMART" id="SM00448">
    <property type="entry name" value="REC"/>
    <property type="match status" value="1"/>
</dbReference>
<organism evidence="3 4">
    <name type="scientific">Stakelama tenebrarum</name>
    <dbReference type="NCBI Taxonomy" id="2711215"/>
    <lineage>
        <taxon>Bacteria</taxon>
        <taxon>Pseudomonadati</taxon>
        <taxon>Pseudomonadota</taxon>
        <taxon>Alphaproteobacteria</taxon>
        <taxon>Sphingomonadales</taxon>
        <taxon>Sphingomonadaceae</taxon>
        <taxon>Stakelama</taxon>
    </lineage>
</organism>
<gene>
    <name evidence="3" type="ORF">G5C33_06620</name>
</gene>
<dbReference type="SUPFAM" id="SSF52172">
    <property type="entry name" value="CheY-like"/>
    <property type="match status" value="1"/>
</dbReference>
<feature type="domain" description="Response regulatory" evidence="2">
    <location>
        <begin position="4"/>
        <end position="113"/>
    </location>
</feature>
<proteinExistence type="predicted"/>
<name>A0A6G6Y3K1_9SPHN</name>
<dbReference type="InterPro" id="IPR001789">
    <property type="entry name" value="Sig_transdc_resp-reg_receiver"/>
</dbReference>
<reference evidence="3 4" key="1">
    <citation type="submission" date="2020-02" db="EMBL/GenBank/DDBJ databases">
        <authorList>
            <person name="Zheng R.K."/>
            <person name="Sun C.M."/>
        </authorList>
    </citation>
    <scope>NUCLEOTIDE SEQUENCE [LARGE SCALE GENOMIC DNA]</scope>
    <source>
        <strain evidence="4">zrk23</strain>
    </source>
</reference>
<evidence type="ECO:0000313" key="4">
    <source>
        <dbReference type="Proteomes" id="UP000501568"/>
    </source>
</evidence>
<dbReference type="AlphaFoldDB" id="A0A6G6Y3K1"/>
<dbReference type="InterPro" id="IPR011006">
    <property type="entry name" value="CheY-like_superfamily"/>
</dbReference>
<dbReference type="KEGG" id="spzr:G5C33_06620"/>